<feature type="transmembrane region" description="Helical" evidence="8">
    <location>
        <begin position="372"/>
        <end position="394"/>
    </location>
</feature>
<dbReference type="OrthoDB" id="9775268at2"/>
<sequence>MPLSTTPNPPPAPDPEAAKPQYSTGFEPLHAPLFRSLWIASTVSNLGGWMQDTAGTWLMTVLTTSPLLIALMQTAASLPVVILGLLAGATADIFDRRRLLLFWQAWMLAAVALLSVLTFFNIISPWVLLTLTFLLNIGAAMNSPAWQAIMPELVPREQLPEAVSLNSAGFNLARAVGPALGGLAVAAFTHADTGAAWTFLLNSLSFVGVILVLYQWKRVPIFKSALPAERIFGSIRAGLRYVQYAPLLKAAFARTFIFTIFVSAVWSLLAVVAARDLHQGALGYGILNGSMGLGAVAGATLLPRVRRVVSADKIIAFSTCIFAATLLILAFVRYPLVIIPILLIAGFAWTSTMSTFNLAVQISVPGWVQARALGAYQMVFAGGMAIGSVIWGLIAEHISTPVSLAVAAGGLLITLPFSARLPVLRGELPDFSPFRTKHQTPQLAIEPEMSQGPVRILIDYYVDEKDYNNFVHAIHKMKVVRLRDGAMRWGIFQDASDPRHLTETFIMESWIDYLRQRERFTTSDRTIRDQVVSMHCGEEPPQITYTIYARERTNETAPSNEDAE</sequence>
<feature type="transmembrane region" description="Helical" evidence="8">
    <location>
        <begin position="256"/>
        <end position="275"/>
    </location>
</feature>
<evidence type="ECO:0000259" key="9">
    <source>
        <dbReference type="PROSITE" id="PS50850"/>
    </source>
</evidence>
<dbReference type="PROSITE" id="PS50850">
    <property type="entry name" value="MFS"/>
    <property type="match status" value="1"/>
</dbReference>
<keyword evidence="2" id="KW-0813">Transport</keyword>
<evidence type="ECO:0000256" key="4">
    <source>
        <dbReference type="ARBA" id="ARBA00022692"/>
    </source>
</evidence>
<dbReference type="PANTHER" id="PTHR23513:SF11">
    <property type="entry name" value="STAPHYLOFERRIN A TRANSPORTER"/>
    <property type="match status" value="1"/>
</dbReference>
<evidence type="ECO:0000256" key="3">
    <source>
        <dbReference type="ARBA" id="ARBA00022475"/>
    </source>
</evidence>
<name>A0A841JX29_9BACT</name>
<dbReference type="Gene3D" id="1.20.1250.20">
    <property type="entry name" value="MFS general substrate transporter like domains"/>
    <property type="match status" value="1"/>
</dbReference>
<gene>
    <name evidence="10" type="ORF">HNQ77_003073</name>
</gene>
<evidence type="ECO:0000256" key="6">
    <source>
        <dbReference type="ARBA" id="ARBA00023136"/>
    </source>
</evidence>
<accession>A0A841JX29</accession>
<feature type="transmembrane region" description="Helical" evidence="8">
    <location>
        <begin position="314"/>
        <end position="332"/>
    </location>
</feature>
<dbReference type="InterPro" id="IPR010290">
    <property type="entry name" value="TM_effector"/>
</dbReference>
<evidence type="ECO:0000256" key="8">
    <source>
        <dbReference type="SAM" id="Phobius"/>
    </source>
</evidence>
<dbReference type="EMBL" id="JACHEK010000006">
    <property type="protein sequence ID" value="MBB6145115.1"/>
    <property type="molecule type" value="Genomic_DNA"/>
</dbReference>
<proteinExistence type="predicted"/>
<feature type="region of interest" description="Disordered" evidence="7">
    <location>
        <begin position="1"/>
        <end position="21"/>
    </location>
</feature>
<keyword evidence="5 8" id="KW-1133">Transmembrane helix</keyword>
<keyword evidence="6 8" id="KW-0472">Membrane</keyword>
<dbReference type="GO" id="GO:0005886">
    <property type="term" value="C:plasma membrane"/>
    <property type="evidence" value="ECO:0007669"/>
    <property type="project" value="UniProtKB-SubCell"/>
</dbReference>
<evidence type="ECO:0000313" key="11">
    <source>
        <dbReference type="Proteomes" id="UP000538666"/>
    </source>
</evidence>
<feature type="transmembrane region" description="Helical" evidence="8">
    <location>
        <begin position="195"/>
        <end position="214"/>
    </location>
</feature>
<feature type="domain" description="Major facilitator superfamily (MFS) profile" evidence="9">
    <location>
        <begin position="33"/>
        <end position="426"/>
    </location>
</feature>
<dbReference type="Pfam" id="PF05977">
    <property type="entry name" value="MFS_3"/>
    <property type="match status" value="1"/>
</dbReference>
<feature type="transmembrane region" description="Helical" evidence="8">
    <location>
        <begin position="338"/>
        <end position="360"/>
    </location>
</feature>
<organism evidence="10 11">
    <name type="scientific">Silvibacterium bohemicum</name>
    <dbReference type="NCBI Taxonomy" id="1577686"/>
    <lineage>
        <taxon>Bacteria</taxon>
        <taxon>Pseudomonadati</taxon>
        <taxon>Acidobacteriota</taxon>
        <taxon>Terriglobia</taxon>
        <taxon>Terriglobales</taxon>
        <taxon>Acidobacteriaceae</taxon>
        <taxon>Silvibacterium</taxon>
    </lineage>
</organism>
<dbReference type="SUPFAM" id="SSF103473">
    <property type="entry name" value="MFS general substrate transporter"/>
    <property type="match status" value="1"/>
</dbReference>
<keyword evidence="11" id="KW-1185">Reference proteome</keyword>
<reference evidence="10 11" key="1">
    <citation type="submission" date="2020-08" db="EMBL/GenBank/DDBJ databases">
        <title>Genomic Encyclopedia of Type Strains, Phase IV (KMG-IV): sequencing the most valuable type-strain genomes for metagenomic binning, comparative biology and taxonomic classification.</title>
        <authorList>
            <person name="Goeker M."/>
        </authorList>
    </citation>
    <scope>NUCLEOTIDE SEQUENCE [LARGE SCALE GENOMIC DNA]</scope>
    <source>
        <strain evidence="10 11">DSM 103733</strain>
    </source>
</reference>
<keyword evidence="3" id="KW-1003">Cell membrane</keyword>
<evidence type="ECO:0000256" key="1">
    <source>
        <dbReference type="ARBA" id="ARBA00004651"/>
    </source>
</evidence>
<feature type="transmembrane region" description="Helical" evidence="8">
    <location>
        <begin position="126"/>
        <end position="149"/>
    </location>
</feature>
<dbReference type="GO" id="GO:0022857">
    <property type="term" value="F:transmembrane transporter activity"/>
    <property type="evidence" value="ECO:0007669"/>
    <property type="project" value="InterPro"/>
</dbReference>
<feature type="transmembrane region" description="Helical" evidence="8">
    <location>
        <begin position="99"/>
        <end position="120"/>
    </location>
</feature>
<evidence type="ECO:0000256" key="7">
    <source>
        <dbReference type="SAM" id="MobiDB-lite"/>
    </source>
</evidence>
<feature type="transmembrane region" description="Helical" evidence="8">
    <location>
        <begin position="67"/>
        <end position="87"/>
    </location>
</feature>
<evidence type="ECO:0000256" key="5">
    <source>
        <dbReference type="ARBA" id="ARBA00022989"/>
    </source>
</evidence>
<evidence type="ECO:0000313" key="10">
    <source>
        <dbReference type="EMBL" id="MBB6145115.1"/>
    </source>
</evidence>
<feature type="transmembrane region" description="Helical" evidence="8">
    <location>
        <begin position="281"/>
        <end position="302"/>
    </location>
</feature>
<dbReference type="InterPro" id="IPR036259">
    <property type="entry name" value="MFS_trans_sf"/>
</dbReference>
<comment type="subcellular location">
    <subcellularLocation>
        <location evidence="1">Cell membrane</location>
        <topology evidence="1">Multi-pass membrane protein</topology>
    </subcellularLocation>
</comment>
<evidence type="ECO:0000256" key="2">
    <source>
        <dbReference type="ARBA" id="ARBA00022448"/>
    </source>
</evidence>
<comment type="caution">
    <text evidence="10">The sequence shown here is derived from an EMBL/GenBank/DDBJ whole genome shotgun (WGS) entry which is preliminary data.</text>
</comment>
<dbReference type="Proteomes" id="UP000538666">
    <property type="component" value="Unassembled WGS sequence"/>
</dbReference>
<keyword evidence="4 8" id="KW-0812">Transmembrane</keyword>
<protein>
    <submittedName>
        <fullName evidence="10">MFS family permease</fullName>
    </submittedName>
</protein>
<dbReference type="AlphaFoldDB" id="A0A841JX29"/>
<dbReference type="PANTHER" id="PTHR23513">
    <property type="entry name" value="INTEGRAL MEMBRANE EFFLUX PROTEIN-RELATED"/>
    <property type="match status" value="1"/>
</dbReference>
<dbReference type="RefSeq" id="WP_050061753.1">
    <property type="nucleotide sequence ID" value="NZ_JACHEK010000006.1"/>
</dbReference>
<feature type="transmembrane region" description="Helical" evidence="8">
    <location>
        <begin position="400"/>
        <end position="419"/>
    </location>
</feature>
<dbReference type="InterPro" id="IPR020846">
    <property type="entry name" value="MFS_dom"/>
</dbReference>
<dbReference type="CDD" id="cd06173">
    <property type="entry name" value="MFS_MefA_like"/>
    <property type="match status" value="1"/>
</dbReference>